<name>A0AAD4G9Y6_BOLED</name>
<evidence type="ECO:0000256" key="1">
    <source>
        <dbReference type="SAM" id="Phobius"/>
    </source>
</evidence>
<reference evidence="2" key="2">
    <citation type="journal article" date="2020" name="Nat. Commun.">
        <title>Large-scale genome sequencing of mycorrhizal fungi provides insights into the early evolution of symbiotic traits.</title>
        <authorList>
            <person name="Miyauchi S."/>
            <person name="Kiss E."/>
            <person name="Kuo A."/>
            <person name="Drula E."/>
            <person name="Kohler A."/>
            <person name="Sanchez-Garcia M."/>
            <person name="Morin E."/>
            <person name="Andreopoulos B."/>
            <person name="Barry K.W."/>
            <person name="Bonito G."/>
            <person name="Buee M."/>
            <person name="Carver A."/>
            <person name="Chen C."/>
            <person name="Cichocki N."/>
            <person name="Clum A."/>
            <person name="Culley D."/>
            <person name="Crous P.W."/>
            <person name="Fauchery L."/>
            <person name="Girlanda M."/>
            <person name="Hayes R.D."/>
            <person name="Keri Z."/>
            <person name="LaButti K."/>
            <person name="Lipzen A."/>
            <person name="Lombard V."/>
            <person name="Magnuson J."/>
            <person name="Maillard F."/>
            <person name="Murat C."/>
            <person name="Nolan M."/>
            <person name="Ohm R.A."/>
            <person name="Pangilinan J."/>
            <person name="Pereira M.F."/>
            <person name="Perotto S."/>
            <person name="Peter M."/>
            <person name="Pfister S."/>
            <person name="Riley R."/>
            <person name="Sitrit Y."/>
            <person name="Stielow J.B."/>
            <person name="Szollosi G."/>
            <person name="Zifcakova L."/>
            <person name="Stursova M."/>
            <person name="Spatafora J.W."/>
            <person name="Tedersoo L."/>
            <person name="Vaario L.M."/>
            <person name="Yamada A."/>
            <person name="Yan M."/>
            <person name="Wang P."/>
            <person name="Xu J."/>
            <person name="Bruns T."/>
            <person name="Baldrian P."/>
            <person name="Vilgalys R."/>
            <person name="Dunand C."/>
            <person name="Henrissat B."/>
            <person name="Grigoriev I.V."/>
            <person name="Hibbett D."/>
            <person name="Nagy L.G."/>
            <person name="Martin F.M."/>
        </authorList>
    </citation>
    <scope>NUCLEOTIDE SEQUENCE</scope>
    <source>
        <strain evidence="2">BED1</strain>
    </source>
</reference>
<dbReference type="EMBL" id="WHUW01000043">
    <property type="protein sequence ID" value="KAF8432128.1"/>
    <property type="molecule type" value="Genomic_DNA"/>
</dbReference>
<dbReference type="AlphaFoldDB" id="A0AAD4G9Y6"/>
<keyword evidence="1" id="KW-0472">Membrane</keyword>
<accession>A0AAD4G9Y6</accession>
<keyword evidence="3" id="KW-1185">Reference proteome</keyword>
<reference evidence="2" key="1">
    <citation type="submission" date="2019-10" db="EMBL/GenBank/DDBJ databases">
        <authorList>
            <consortium name="DOE Joint Genome Institute"/>
            <person name="Kuo A."/>
            <person name="Miyauchi S."/>
            <person name="Kiss E."/>
            <person name="Drula E."/>
            <person name="Kohler A."/>
            <person name="Sanchez-Garcia M."/>
            <person name="Andreopoulos B."/>
            <person name="Barry K.W."/>
            <person name="Bonito G."/>
            <person name="Buee M."/>
            <person name="Carver A."/>
            <person name="Chen C."/>
            <person name="Cichocki N."/>
            <person name="Clum A."/>
            <person name="Culley D."/>
            <person name="Crous P.W."/>
            <person name="Fauchery L."/>
            <person name="Girlanda M."/>
            <person name="Hayes R."/>
            <person name="Keri Z."/>
            <person name="LaButti K."/>
            <person name="Lipzen A."/>
            <person name="Lombard V."/>
            <person name="Magnuson J."/>
            <person name="Maillard F."/>
            <person name="Morin E."/>
            <person name="Murat C."/>
            <person name="Nolan M."/>
            <person name="Ohm R."/>
            <person name="Pangilinan J."/>
            <person name="Pereira M."/>
            <person name="Perotto S."/>
            <person name="Peter M."/>
            <person name="Riley R."/>
            <person name="Sitrit Y."/>
            <person name="Stielow B."/>
            <person name="Szollosi G."/>
            <person name="Zifcakova L."/>
            <person name="Stursova M."/>
            <person name="Spatafora J.W."/>
            <person name="Tedersoo L."/>
            <person name="Vaario L.-M."/>
            <person name="Yamada A."/>
            <person name="Yan M."/>
            <person name="Wang P."/>
            <person name="Xu J."/>
            <person name="Bruns T."/>
            <person name="Baldrian P."/>
            <person name="Vilgalys R."/>
            <person name="Henrissat B."/>
            <person name="Grigoriev I.V."/>
            <person name="Hibbett D."/>
            <person name="Nagy L.G."/>
            <person name="Martin F.M."/>
        </authorList>
    </citation>
    <scope>NUCLEOTIDE SEQUENCE</scope>
    <source>
        <strain evidence="2">BED1</strain>
    </source>
</reference>
<gene>
    <name evidence="2" type="ORF">L210DRAFT_933852</name>
</gene>
<organism evidence="2 3">
    <name type="scientific">Boletus edulis BED1</name>
    <dbReference type="NCBI Taxonomy" id="1328754"/>
    <lineage>
        <taxon>Eukaryota</taxon>
        <taxon>Fungi</taxon>
        <taxon>Dikarya</taxon>
        <taxon>Basidiomycota</taxon>
        <taxon>Agaricomycotina</taxon>
        <taxon>Agaricomycetes</taxon>
        <taxon>Agaricomycetidae</taxon>
        <taxon>Boletales</taxon>
        <taxon>Boletineae</taxon>
        <taxon>Boletaceae</taxon>
        <taxon>Boletoideae</taxon>
        <taxon>Boletus</taxon>
    </lineage>
</organism>
<feature type="transmembrane region" description="Helical" evidence="1">
    <location>
        <begin position="111"/>
        <end position="130"/>
    </location>
</feature>
<keyword evidence="1" id="KW-1133">Transmembrane helix</keyword>
<sequence length="230" mass="26303">MPSLKKHLSRSSMIPAPLFRCQPAVWILPGPLERCFENMPISLLTGYSIYGPVFTVPRRWLPMEWPEYTGCSYWETTDAFTKFWAQDAITYLAWVELKCGDIVNPLTMTSLVLLVAGSYIVALMFLPYHLPTGFVFPDDPSHMITSDAIQFLTFIRKYQEEAPNDVFKFQYWLITSGNANDKAIDSDESDNGSTGLFRYVIAIRHWQGFCQCSQHFQSLIACLEVDISKV</sequence>
<proteinExistence type="predicted"/>
<dbReference type="Proteomes" id="UP001194468">
    <property type="component" value="Unassembled WGS sequence"/>
</dbReference>
<evidence type="ECO:0000313" key="3">
    <source>
        <dbReference type="Proteomes" id="UP001194468"/>
    </source>
</evidence>
<evidence type="ECO:0000313" key="2">
    <source>
        <dbReference type="EMBL" id="KAF8432128.1"/>
    </source>
</evidence>
<comment type="caution">
    <text evidence="2">The sequence shown here is derived from an EMBL/GenBank/DDBJ whole genome shotgun (WGS) entry which is preliminary data.</text>
</comment>
<protein>
    <submittedName>
        <fullName evidence="2">Uncharacterized protein</fullName>
    </submittedName>
</protein>
<keyword evidence="1" id="KW-0812">Transmembrane</keyword>